<sequence>MVDKIEKNKQEQEHQLVVIREFNQERDIEVVGKLEKNCEIEMLPVDWSNNNTNYYYTNNNKKGVCSLFTNMISEDPLCRIRFYAVHVMLVAELRENGELVGVVRGCIKFVGTKFGATYLKMGCILGLRVSPSHRRMGIGFSLVKSVEDWMIRNGAHYTFLATERNNVASTNLFTTKCNYMNFGSLVIFVQPVSFPLKSTLSQDIKIEKLHIEQAISLYNNRMRSKDIYPTDIDSILKEKLSLGTWVSYFKEEEWFELKNNNINSEDFVTKTPSSWVVFSVWDSCEAYKIHIRKSSSYSHPMRFFHATLSHAKEKIFPCLKIPISCSGSLGNPFGFLFLYGLYGEGERLGELMKSVLSFASRLAEKMKHCKVIVTELGVSDPLIQHVPQPPSISCIDDLWYLKKMNAAAHEDDHELMMMMMGQIGNVFVDPRDF</sequence>
<organism evidence="2 3">
    <name type="scientific">Xanthoceras sorbifolium</name>
    <dbReference type="NCBI Taxonomy" id="99658"/>
    <lineage>
        <taxon>Eukaryota</taxon>
        <taxon>Viridiplantae</taxon>
        <taxon>Streptophyta</taxon>
        <taxon>Embryophyta</taxon>
        <taxon>Tracheophyta</taxon>
        <taxon>Spermatophyta</taxon>
        <taxon>Magnoliopsida</taxon>
        <taxon>eudicotyledons</taxon>
        <taxon>Gunneridae</taxon>
        <taxon>Pentapetalae</taxon>
        <taxon>rosids</taxon>
        <taxon>malvids</taxon>
        <taxon>Sapindales</taxon>
        <taxon>Sapindaceae</taxon>
        <taxon>Xanthoceroideae</taxon>
        <taxon>Xanthoceras</taxon>
    </lineage>
</organism>
<dbReference type="PROSITE" id="PS51186">
    <property type="entry name" value="GNAT"/>
    <property type="match status" value="1"/>
</dbReference>
<evidence type="ECO:0000313" key="2">
    <source>
        <dbReference type="EMBL" id="KAH7573474.1"/>
    </source>
</evidence>
<dbReference type="InterPro" id="IPR000182">
    <property type="entry name" value="GNAT_dom"/>
</dbReference>
<evidence type="ECO:0000313" key="3">
    <source>
        <dbReference type="Proteomes" id="UP000827721"/>
    </source>
</evidence>
<protein>
    <recommendedName>
        <fullName evidence="1">N-acetyltransferase domain-containing protein</fullName>
    </recommendedName>
</protein>
<name>A0ABQ8IAH5_9ROSI</name>
<dbReference type="InterPro" id="IPR016181">
    <property type="entry name" value="Acyl_CoA_acyltransferase"/>
</dbReference>
<dbReference type="CDD" id="cd04301">
    <property type="entry name" value="NAT_SF"/>
    <property type="match status" value="1"/>
</dbReference>
<comment type="caution">
    <text evidence="2">The sequence shown here is derived from an EMBL/GenBank/DDBJ whole genome shotgun (WGS) entry which is preliminary data.</text>
</comment>
<dbReference type="SUPFAM" id="SSF55729">
    <property type="entry name" value="Acyl-CoA N-acyltransferases (Nat)"/>
    <property type="match status" value="1"/>
</dbReference>
<dbReference type="Pfam" id="PF00583">
    <property type="entry name" value="Acetyltransf_1"/>
    <property type="match status" value="1"/>
</dbReference>
<dbReference type="Proteomes" id="UP000827721">
    <property type="component" value="Unassembled WGS sequence"/>
</dbReference>
<proteinExistence type="predicted"/>
<dbReference type="InterPro" id="IPR052810">
    <property type="entry name" value="Plant_NAT"/>
</dbReference>
<dbReference type="PANTHER" id="PTHR47370">
    <property type="entry name" value="ACYL-COA N-ACYLTRANSFERASES (NAT) SUPERFAMILY PROTEIN"/>
    <property type="match status" value="1"/>
</dbReference>
<feature type="domain" description="N-acetyltransferase" evidence="1">
    <location>
        <begin position="17"/>
        <end position="201"/>
    </location>
</feature>
<dbReference type="Gene3D" id="3.40.630.30">
    <property type="match status" value="1"/>
</dbReference>
<accession>A0ABQ8IAH5</accession>
<keyword evidence="3" id="KW-1185">Reference proteome</keyword>
<evidence type="ECO:0000259" key="1">
    <source>
        <dbReference type="PROSITE" id="PS51186"/>
    </source>
</evidence>
<gene>
    <name evidence="2" type="ORF">JRO89_XS03G0155700</name>
</gene>
<reference evidence="2 3" key="1">
    <citation type="submission" date="2021-02" db="EMBL/GenBank/DDBJ databases">
        <title>Plant Genome Project.</title>
        <authorList>
            <person name="Zhang R.-G."/>
        </authorList>
    </citation>
    <scope>NUCLEOTIDE SEQUENCE [LARGE SCALE GENOMIC DNA]</scope>
    <source>
        <tissue evidence="2">Leaves</tissue>
    </source>
</reference>
<dbReference type="PANTHER" id="PTHR47370:SF4">
    <property type="entry name" value="N-ACETYLTRANSFERASE HLS1-LIKE-RELATED"/>
    <property type="match status" value="1"/>
</dbReference>
<dbReference type="EMBL" id="JAFEMO010000003">
    <property type="protein sequence ID" value="KAH7573474.1"/>
    <property type="molecule type" value="Genomic_DNA"/>
</dbReference>